<evidence type="ECO:0000313" key="8">
    <source>
        <dbReference type="EMBL" id="SKC76419.1"/>
    </source>
</evidence>
<evidence type="ECO:0000256" key="3">
    <source>
        <dbReference type="ARBA" id="ARBA00023002"/>
    </source>
</evidence>
<protein>
    <recommendedName>
        <fullName evidence="4">3-hydroxybutyryl-CoA dehydrogenase</fullName>
    </recommendedName>
</protein>
<comment type="similarity">
    <text evidence="2">Belongs to the 3-hydroxyacyl-CoA dehydrogenase family.</text>
</comment>
<dbReference type="SUPFAM" id="SSF51735">
    <property type="entry name" value="NAD(P)-binding Rossmann-fold domains"/>
    <property type="match status" value="1"/>
</dbReference>
<accession>A0A1T5LLD0</accession>
<dbReference type="GO" id="GO:0019605">
    <property type="term" value="P:butyrate metabolic process"/>
    <property type="evidence" value="ECO:0007669"/>
    <property type="project" value="UniProtKB-UniPathway"/>
</dbReference>
<gene>
    <name evidence="8" type="ORF">SAMN02194393_02983</name>
</gene>
<keyword evidence="9" id="KW-1185">Reference proteome</keyword>
<dbReference type="OrthoDB" id="9815331at2"/>
<name>A0A1T5LLD0_9FIRM</name>
<dbReference type="EMBL" id="FUZT01000007">
    <property type="protein sequence ID" value="SKC76419.1"/>
    <property type="molecule type" value="Genomic_DNA"/>
</dbReference>
<dbReference type="InterPro" id="IPR006176">
    <property type="entry name" value="3-OHacyl-CoA_DH_NAD-bd"/>
</dbReference>
<feature type="site" description="Important for catalytic activity" evidence="5">
    <location>
        <position position="139"/>
    </location>
</feature>
<dbReference type="InterPro" id="IPR013328">
    <property type="entry name" value="6PGD_dom2"/>
</dbReference>
<dbReference type="FunFam" id="3.40.50.720:FF:000009">
    <property type="entry name" value="Fatty oxidation complex, alpha subunit"/>
    <property type="match status" value="1"/>
</dbReference>
<sequence>MSINKIAIIGTGLMGKGLAHIFALNNFKVDLYGRSDDFVKRFLGYIEYERKRERLSEKEEKKILKNTNFYKIINDYKKLINNPLIIETIKEDKEIKKNLFKVIEENTLEDSIIASNTSTFSITELASMMKNQERVIGMHFVSPVSKMKLVEIVKGRRTSEKVIAQVKAVINKIGKSPYVVKDGPGFIFNRMLVPLINEAVVLLNSGITDSPETIDKIMEEGMNLNIGPLRLADLTGIDVIYYSMLSLYENLNDPKYRPAPELKMMVNAGHLGRKTGRGFYEYT</sequence>
<dbReference type="InterPro" id="IPR006180">
    <property type="entry name" value="3-OHacyl-CoA_DH_CS"/>
</dbReference>
<dbReference type="Pfam" id="PF00725">
    <property type="entry name" value="3HCDH"/>
    <property type="match status" value="1"/>
</dbReference>
<dbReference type="AlphaFoldDB" id="A0A1T5LLD0"/>
<organism evidence="8 9">
    <name type="scientific">Maledivibacter halophilus</name>
    <dbReference type="NCBI Taxonomy" id="36842"/>
    <lineage>
        <taxon>Bacteria</taxon>
        <taxon>Bacillati</taxon>
        <taxon>Bacillota</taxon>
        <taxon>Clostridia</taxon>
        <taxon>Peptostreptococcales</taxon>
        <taxon>Caminicellaceae</taxon>
        <taxon>Maledivibacter</taxon>
    </lineage>
</organism>
<feature type="domain" description="3-hydroxyacyl-CoA dehydrogenase C-terminal" evidence="6">
    <location>
        <begin position="185"/>
        <end position="282"/>
    </location>
</feature>
<dbReference type="Gene3D" id="1.10.1040.10">
    <property type="entry name" value="N-(1-d-carboxylethyl)-l-norvaline Dehydrogenase, domain 2"/>
    <property type="match status" value="1"/>
</dbReference>
<dbReference type="PIRSF" id="PIRSF000105">
    <property type="entry name" value="HCDH"/>
    <property type="match status" value="1"/>
</dbReference>
<dbReference type="InterPro" id="IPR036291">
    <property type="entry name" value="NAD(P)-bd_dom_sf"/>
</dbReference>
<dbReference type="Gene3D" id="3.40.50.720">
    <property type="entry name" value="NAD(P)-binding Rossmann-like Domain"/>
    <property type="match status" value="1"/>
</dbReference>
<dbReference type="InterPro" id="IPR022694">
    <property type="entry name" value="3-OHacyl-CoA_DH"/>
</dbReference>
<feature type="domain" description="3-hydroxyacyl-CoA dehydrogenase NAD binding" evidence="7">
    <location>
        <begin position="5"/>
        <end position="182"/>
    </location>
</feature>
<proteinExistence type="inferred from homology"/>
<evidence type="ECO:0000256" key="4">
    <source>
        <dbReference type="ARBA" id="ARBA00067747"/>
    </source>
</evidence>
<dbReference type="GO" id="GO:0016616">
    <property type="term" value="F:oxidoreductase activity, acting on the CH-OH group of donors, NAD or NADP as acceptor"/>
    <property type="evidence" value="ECO:0007669"/>
    <property type="project" value="InterPro"/>
</dbReference>
<dbReference type="UniPathway" id="UPA00863"/>
<dbReference type="PANTHER" id="PTHR48075">
    <property type="entry name" value="3-HYDROXYACYL-COA DEHYDROGENASE FAMILY PROTEIN"/>
    <property type="match status" value="1"/>
</dbReference>
<dbReference type="RefSeq" id="WP_079492656.1">
    <property type="nucleotide sequence ID" value="NZ_FUZT01000007.1"/>
</dbReference>
<evidence type="ECO:0000256" key="2">
    <source>
        <dbReference type="ARBA" id="ARBA00009463"/>
    </source>
</evidence>
<comment type="pathway">
    <text evidence="1">Lipid metabolism; butanoate metabolism.</text>
</comment>
<evidence type="ECO:0000259" key="7">
    <source>
        <dbReference type="Pfam" id="PF02737"/>
    </source>
</evidence>
<dbReference type="Pfam" id="PF02737">
    <property type="entry name" value="3HCDH_N"/>
    <property type="match status" value="1"/>
</dbReference>
<dbReference type="SUPFAM" id="SSF48179">
    <property type="entry name" value="6-phosphogluconate dehydrogenase C-terminal domain-like"/>
    <property type="match status" value="1"/>
</dbReference>
<dbReference type="PROSITE" id="PS00067">
    <property type="entry name" value="3HCDH"/>
    <property type="match status" value="1"/>
</dbReference>
<dbReference type="Proteomes" id="UP000190285">
    <property type="component" value="Unassembled WGS sequence"/>
</dbReference>
<evidence type="ECO:0000256" key="1">
    <source>
        <dbReference type="ARBA" id="ARBA00005086"/>
    </source>
</evidence>
<evidence type="ECO:0000313" key="9">
    <source>
        <dbReference type="Proteomes" id="UP000190285"/>
    </source>
</evidence>
<dbReference type="GO" id="GO:0070403">
    <property type="term" value="F:NAD+ binding"/>
    <property type="evidence" value="ECO:0007669"/>
    <property type="project" value="InterPro"/>
</dbReference>
<evidence type="ECO:0000259" key="6">
    <source>
        <dbReference type="Pfam" id="PF00725"/>
    </source>
</evidence>
<dbReference type="InterPro" id="IPR008927">
    <property type="entry name" value="6-PGluconate_DH-like_C_sf"/>
</dbReference>
<dbReference type="InterPro" id="IPR006108">
    <property type="entry name" value="3HC_DH_C"/>
</dbReference>
<evidence type="ECO:0000256" key="5">
    <source>
        <dbReference type="PIRSR" id="PIRSR000105-1"/>
    </source>
</evidence>
<keyword evidence="3" id="KW-0560">Oxidoreductase</keyword>
<reference evidence="8 9" key="1">
    <citation type="submission" date="2017-02" db="EMBL/GenBank/DDBJ databases">
        <authorList>
            <person name="Peterson S.W."/>
        </authorList>
    </citation>
    <scope>NUCLEOTIDE SEQUENCE [LARGE SCALE GENOMIC DNA]</scope>
    <source>
        <strain evidence="8 9">M1</strain>
    </source>
</reference>
<dbReference type="PANTHER" id="PTHR48075:SF5">
    <property type="entry name" value="3-HYDROXYBUTYRYL-COA DEHYDROGENASE"/>
    <property type="match status" value="1"/>
</dbReference>
<dbReference type="STRING" id="36842.SAMN02194393_02983"/>